<evidence type="ECO:0000256" key="1">
    <source>
        <dbReference type="SAM" id="MobiDB-lite"/>
    </source>
</evidence>
<dbReference type="InParanoid" id="E9GD51"/>
<organism evidence="3 4">
    <name type="scientific">Daphnia pulex</name>
    <name type="common">Water flea</name>
    <dbReference type="NCBI Taxonomy" id="6669"/>
    <lineage>
        <taxon>Eukaryota</taxon>
        <taxon>Metazoa</taxon>
        <taxon>Ecdysozoa</taxon>
        <taxon>Arthropoda</taxon>
        <taxon>Crustacea</taxon>
        <taxon>Branchiopoda</taxon>
        <taxon>Diplostraca</taxon>
        <taxon>Cladocera</taxon>
        <taxon>Anomopoda</taxon>
        <taxon>Daphniidae</taxon>
        <taxon>Daphnia</taxon>
    </lineage>
</organism>
<evidence type="ECO:0000313" key="3">
    <source>
        <dbReference type="EMBL" id="EFX82754.1"/>
    </source>
</evidence>
<dbReference type="HOGENOM" id="CLU_1125505_0_0_1"/>
<dbReference type="OrthoDB" id="6381690at2759"/>
<accession>E9GD51</accession>
<protein>
    <submittedName>
        <fullName evidence="3">Uncharacterized protein</fullName>
    </submittedName>
</protein>
<dbReference type="KEGG" id="dpx:DAPPUDRAFT_101360"/>
<feature type="signal peptide" evidence="2">
    <location>
        <begin position="1"/>
        <end position="19"/>
    </location>
</feature>
<gene>
    <name evidence="3" type="ORF">DAPPUDRAFT_101360</name>
</gene>
<feature type="compositionally biased region" description="Acidic residues" evidence="1">
    <location>
        <begin position="174"/>
        <end position="199"/>
    </location>
</feature>
<evidence type="ECO:0000256" key="2">
    <source>
        <dbReference type="SAM" id="SignalP"/>
    </source>
</evidence>
<evidence type="ECO:0000313" key="4">
    <source>
        <dbReference type="Proteomes" id="UP000000305"/>
    </source>
</evidence>
<feature type="compositionally biased region" description="Basic and acidic residues" evidence="1">
    <location>
        <begin position="74"/>
        <end position="98"/>
    </location>
</feature>
<feature type="region of interest" description="Disordered" evidence="1">
    <location>
        <begin position="173"/>
        <end position="247"/>
    </location>
</feature>
<keyword evidence="4" id="KW-1185">Reference proteome</keyword>
<feature type="compositionally biased region" description="Basic and acidic residues" evidence="1">
    <location>
        <begin position="212"/>
        <end position="247"/>
    </location>
</feature>
<reference evidence="3 4" key="1">
    <citation type="journal article" date="2011" name="Science">
        <title>The ecoresponsive genome of Daphnia pulex.</title>
        <authorList>
            <person name="Colbourne J.K."/>
            <person name="Pfrender M.E."/>
            <person name="Gilbert D."/>
            <person name="Thomas W.K."/>
            <person name="Tucker A."/>
            <person name="Oakley T.H."/>
            <person name="Tokishita S."/>
            <person name="Aerts A."/>
            <person name="Arnold G.J."/>
            <person name="Basu M.K."/>
            <person name="Bauer D.J."/>
            <person name="Caceres C.E."/>
            <person name="Carmel L."/>
            <person name="Casola C."/>
            <person name="Choi J.H."/>
            <person name="Detter J.C."/>
            <person name="Dong Q."/>
            <person name="Dusheyko S."/>
            <person name="Eads B.D."/>
            <person name="Frohlich T."/>
            <person name="Geiler-Samerotte K.A."/>
            <person name="Gerlach D."/>
            <person name="Hatcher P."/>
            <person name="Jogdeo S."/>
            <person name="Krijgsveld J."/>
            <person name="Kriventseva E.V."/>
            <person name="Kultz D."/>
            <person name="Laforsch C."/>
            <person name="Lindquist E."/>
            <person name="Lopez J."/>
            <person name="Manak J.R."/>
            <person name="Muller J."/>
            <person name="Pangilinan J."/>
            <person name="Patwardhan R.P."/>
            <person name="Pitluck S."/>
            <person name="Pritham E.J."/>
            <person name="Rechtsteiner A."/>
            <person name="Rho M."/>
            <person name="Rogozin I.B."/>
            <person name="Sakarya O."/>
            <person name="Salamov A."/>
            <person name="Schaack S."/>
            <person name="Shapiro H."/>
            <person name="Shiga Y."/>
            <person name="Skalitzky C."/>
            <person name="Smith Z."/>
            <person name="Souvorov A."/>
            <person name="Sung W."/>
            <person name="Tang Z."/>
            <person name="Tsuchiya D."/>
            <person name="Tu H."/>
            <person name="Vos H."/>
            <person name="Wang M."/>
            <person name="Wolf Y.I."/>
            <person name="Yamagata H."/>
            <person name="Yamada T."/>
            <person name="Ye Y."/>
            <person name="Shaw J.R."/>
            <person name="Andrews J."/>
            <person name="Crease T.J."/>
            <person name="Tang H."/>
            <person name="Lucas S.M."/>
            <person name="Robertson H.M."/>
            <person name="Bork P."/>
            <person name="Koonin E.V."/>
            <person name="Zdobnov E.M."/>
            <person name="Grigoriev I.V."/>
            <person name="Lynch M."/>
            <person name="Boore J.L."/>
        </authorList>
    </citation>
    <scope>NUCLEOTIDE SEQUENCE [LARGE SCALE GENOMIC DNA]</scope>
</reference>
<feature type="region of interest" description="Disordered" evidence="1">
    <location>
        <begin position="69"/>
        <end position="99"/>
    </location>
</feature>
<feature type="chain" id="PRO_5003237357" evidence="2">
    <location>
        <begin position="20"/>
        <end position="247"/>
    </location>
</feature>
<dbReference type="Proteomes" id="UP000000305">
    <property type="component" value="Unassembled WGS sequence"/>
</dbReference>
<dbReference type="EMBL" id="GL732539">
    <property type="protein sequence ID" value="EFX82754.1"/>
    <property type="molecule type" value="Genomic_DNA"/>
</dbReference>
<dbReference type="AlphaFoldDB" id="E9GD51"/>
<name>E9GD51_DAPPU</name>
<proteinExistence type="predicted"/>
<keyword evidence="2" id="KW-0732">Signal</keyword>
<sequence length="247" mass="27649">MKIAFLLAALCGMLLAATAMTFDDDDIMDQLLQDPTSMGNCRGCSTWGMNDPEEPVTADEIVDMLRMMDAPGGGRDRGRGDRGDRERGDRRGRNRDPVRGGIYYGRGGYNEDIFQSPATTTGNEMMQDPLLGFGWGWGSPWGGWGGWGRRGWGWGGRGWGWGGRGWGGRRFFDSDDSSNQEMQGEEPETISADDLEDMMTLDPQGGMGGGFGRDRYRGDRDRYRGDRDRYRGDRDRYSRGGRNEINF</sequence>